<feature type="domain" description="B box-type" evidence="11">
    <location>
        <begin position="1"/>
        <end position="47"/>
    </location>
</feature>
<evidence type="ECO:0000256" key="2">
    <source>
        <dbReference type="ARBA" id="ARBA00022723"/>
    </source>
</evidence>
<dbReference type="SMART" id="SM00336">
    <property type="entry name" value="BBOX"/>
    <property type="match status" value="2"/>
</dbReference>
<keyword evidence="4 9" id="KW-0863">Zinc-finger</keyword>
<dbReference type="CDD" id="cd19821">
    <property type="entry name" value="Bbox1_BBX-like"/>
    <property type="match status" value="2"/>
</dbReference>
<dbReference type="GO" id="GO:0008270">
    <property type="term" value="F:zinc ion binding"/>
    <property type="evidence" value="ECO:0007669"/>
    <property type="project" value="UniProtKB-KW"/>
</dbReference>
<dbReference type="PANTHER" id="PTHR31832">
    <property type="entry name" value="B-BOX ZINC FINGER PROTEIN 22"/>
    <property type="match status" value="1"/>
</dbReference>
<evidence type="ECO:0000313" key="13">
    <source>
        <dbReference type="Proteomes" id="UP000188354"/>
    </source>
</evidence>
<comment type="subcellular location">
    <subcellularLocation>
        <location evidence="1">Nucleus</location>
    </subcellularLocation>
</comment>
<dbReference type="EMBL" id="CM007368">
    <property type="protein sequence ID" value="OIW05669.1"/>
    <property type="molecule type" value="Genomic_DNA"/>
</dbReference>
<dbReference type="InterPro" id="IPR051979">
    <property type="entry name" value="B-box_zinc_finger"/>
</dbReference>
<dbReference type="FunFam" id="3.30.160.60:FF:000856">
    <property type="entry name" value="B-box zinc finger protein 21"/>
    <property type="match status" value="1"/>
</dbReference>
<dbReference type="GO" id="GO:0000976">
    <property type="term" value="F:transcription cis-regulatory region binding"/>
    <property type="evidence" value="ECO:0007669"/>
    <property type="project" value="UniProtKB-ARBA"/>
</dbReference>
<feature type="compositionally biased region" description="Low complexity" evidence="10">
    <location>
        <begin position="116"/>
        <end position="134"/>
    </location>
</feature>
<dbReference type="InterPro" id="IPR049808">
    <property type="entry name" value="CONSTANS-like_Bbox1"/>
</dbReference>
<keyword evidence="5" id="KW-0862">Zinc</keyword>
<evidence type="ECO:0000313" key="12">
    <source>
        <dbReference type="EMBL" id="OIW05669.1"/>
    </source>
</evidence>
<dbReference type="PANTHER" id="PTHR31832:SF87">
    <property type="entry name" value="B-BOX ZINC FINGER PROTEIN 20"/>
    <property type="match status" value="1"/>
</dbReference>
<keyword evidence="8" id="KW-0539">Nucleus</keyword>
<dbReference type="GO" id="GO:0009640">
    <property type="term" value="P:photomorphogenesis"/>
    <property type="evidence" value="ECO:0007669"/>
    <property type="project" value="TreeGrafter"/>
</dbReference>
<keyword evidence="13" id="KW-1185">Reference proteome</keyword>
<dbReference type="PROSITE" id="PS50119">
    <property type="entry name" value="ZF_BBOX"/>
    <property type="match status" value="2"/>
</dbReference>
<evidence type="ECO:0000256" key="1">
    <source>
        <dbReference type="ARBA" id="ARBA00004123"/>
    </source>
</evidence>
<accession>A0A4P1R9R0</accession>
<dbReference type="Proteomes" id="UP000188354">
    <property type="component" value="Chromosome LG08"/>
</dbReference>
<dbReference type="Gramene" id="OIW05669">
    <property type="protein sequence ID" value="OIW05669"/>
    <property type="gene ID" value="TanjilG_23455"/>
</dbReference>
<evidence type="ECO:0000256" key="4">
    <source>
        <dbReference type="ARBA" id="ARBA00022771"/>
    </source>
</evidence>
<evidence type="ECO:0000256" key="3">
    <source>
        <dbReference type="ARBA" id="ARBA00022737"/>
    </source>
</evidence>
<dbReference type="OrthoDB" id="153872at2759"/>
<feature type="region of interest" description="Disordered" evidence="10">
    <location>
        <begin position="110"/>
        <end position="141"/>
    </location>
</feature>
<reference evidence="12 13" key="1">
    <citation type="journal article" date="2017" name="Plant Biotechnol. J.">
        <title>A comprehensive draft genome sequence for lupin (Lupinus angustifolius), an emerging health food: insights into plant-microbe interactions and legume evolution.</title>
        <authorList>
            <person name="Hane J.K."/>
            <person name="Ming Y."/>
            <person name="Kamphuis L.G."/>
            <person name="Nelson M.N."/>
            <person name="Garg G."/>
            <person name="Atkins C.A."/>
            <person name="Bayer P.E."/>
            <person name="Bravo A."/>
            <person name="Bringans S."/>
            <person name="Cannon S."/>
            <person name="Edwards D."/>
            <person name="Foley R."/>
            <person name="Gao L.L."/>
            <person name="Harrison M.J."/>
            <person name="Huang W."/>
            <person name="Hurgobin B."/>
            <person name="Li S."/>
            <person name="Liu C.W."/>
            <person name="McGrath A."/>
            <person name="Morahan G."/>
            <person name="Murray J."/>
            <person name="Weller J."/>
            <person name="Jian J."/>
            <person name="Singh K.B."/>
        </authorList>
    </citation>
    <scope>NUCLEOTIDE SEQUENCE</scope>
    <source>
        <strain evidence="13">cv. Tanjil</strain>
        <tissue evidence="12">Whole plant</tissue>
    </source>
</reference>
<dbReference type="KEGG" id="lang:109354142"/>
<evidence type="ECO:0000256" key="8">
    <source>
        <dbReference type="ARBA" id="ARBA00023242"/>
    </source>
</evidence>
<gene>
    <name evidence="12" type="ORF">TanjilG_23455</name>
</gene>
<keyword evidence="6" id="KW-0805">Transcription regulation</keyword>
<name>A0A4P1R9R0_LUPAN</name>
<organism evidence="12 13">
    <name type="scientific">Lupinus angustifolius</name>
    <name type="common">Narrow-leaved blue lupine</name>
    <dbReference type="NCBI Taxonomy" id="3871"/>
    <lineage>
        <taxon>Eukaryota</taxon>
        <taxon>Viridiplantae</taxon>
        <taxon>Streptophyta</taxon>
        <taxon>Embryophyta</taxon>
        <taxon>Tracheophyta</taxon>
        <taxon>Spermatophyta</taxon>
        <taxon>Magnoliopsida</taxon>
        <taxon>eudicotyledons</taxon>
        <taxon>Gunneridae</taxon>
        <taxon>Pentapetalae</taxon>
        <taxon>rosids</taxon>
        <taxon>fabids</taxon>
        <taxon>Fabales</taxon>
        <taxon>Fabaceae</taxon>
        <taxon>Papilionoideae</taxon>
        <taxon>50 kb inversion clade</taxon>
        <taxon>genistoids sensu lato</taxon>
        <taxon>core genistoids</taxon>
        <taxon>Genisteae</taxon>
        <taxon>Lupinus</taxon>
    </lineage>
</organism>
<proteinExistence type="predicted"/>
<dbReference type="AlphaFoldDB" id="A0A4P1R9R0"/>
<evidence type="ECO:0000256" key="10">
    <source>
        <dbReference type="SAM" id="MobiDB-lite"/>
    </source>
</evidence>
<dbReference type="GO" id="GO:0005634">
    <property type="term" value="C:nucleus"/>
    <property type="evidence" value="ECO:0007669"/>
    <property type="project" value="UniProtKB-SubCell"/>
</dbReference>
<dbReference type="GO" id="GO:0006355">
    <property type="term" value="P:regulation of DNA-templated transcription"/>
    <property type="evidence" value="ECO:0007669"/>
    <property type="project" value="TreeGrafter"/>
</dbReference>
<evidence type="ECO:0000256" key="6">
    <source>
        <dbReference type="ARBA" id="ARBA00023015"/>
    </source>
</evidence>
<evidence type="ECO:0000259" key="11">
    <source>
        <dbReference type="PROSITE" id="PS50119"/>
    </source>
</evidence>
<evidence type="ECO:0000256" key="7">
    <source>
        <dbReference type="ARBA" id="ARBA00023163"/>
    </source>
</evidence>
<keyword evidence="3" id="KW-0677">Repeat</keyword>
<dbReference type="Pfam" id="PF00643">
    <property type="entry name" value="zf-B_box"/>
    <property type="match status" value="2"/>
</dbReference>
<evidence type="ECO:0000256" key="9">
    <source>
        <dbReference type="PROSITE-ProRule" id="PRU00024"/>
    </source>
</evidence>
<evidence type="ECO:0000256" key="5">
    <source>
        <dbReference type="ARBA" id="ARBA00022833"/>
    </source>
</evidence>
<dbReference type="Gene3D" id="3.30.160.60">
    <property type="entry name" value="Classic Zinc Finger"/>
    <property type="match status" value="1"/>
</dbReference>
<feature type="domain" description="B box-type" evidence="11">
    <location>
        <begin position="53"/>
        <end position="100"/>
    </location>
</feature>
<keyword evidence="7" id="KW-0804">Transcription</keyword>
<sequence>MKIQCDVCNKEEASVFCSADKAALCYACDITIHHANKLASKHSRFSLHYPNSKYSPLCDICQERHAYVFCREDRAIFCIECDLSIHGANENTQKHNRFLLTGVKVGFSSPEATPLRSKSTSTGSEGRSSRSNTNMVSDKGSVSTSNISEYLVDTISDYCMEDILDVSFAPNGFHNV</sequence>
<dbReference type="InterPro" id="IPR000315">
    <property type="entry name" value="Znf_B-box"/>
</dbReference>
<keyword evidence="2" id="KW-0479">Metal-binding</keyword>
<protein>
    <recommendedName>
        <fullName evidence="11">B box-type domain-containing protein</fullName>
    </recommendedName>
</protein>